<keyword evidence="3" id="KW-1185">Reference proteome</keyword>
<dbReference type="InterPro" id="IPR010982">
    <property type="entry name" value="Lambda_DNA-bd_dom_sf"/>
</dbReference>
<dbReference type="SUPFAM" id="SSF47413">
    <property type="entry name" value="lambda repressor-like DNA-binding domains"/>
    <property type="match status" value="1"/>
</dbReference>
<accession>K2PI53</accession>
<dbReference type="EMBL" id="AMSI01000015">
    <property type="protein sequence ID" value="EKF40837.1"/>
    <property type="molecule type" value="Genomic_DNA"/>
</dbReference>
<comment type="caution">
    <text evidence="2">The sequence shown here is derived from an EMBL/GenBank/DDBJ whole genome shotgun (WGS) entry which is preliminary data.</text>
</comment>
<dbReference type="AlphaFoldDB" id="K2PI53"/>
<dbReference type="RefSeq" id="WP_009452124.1">
    <property type="nucleotide sequence ID" value="NZ_AMSI01000015.1"/>
</dbReference>
<organism evidence="2 3">
    <name type="scientific">Nitratireductor indicus C115</name>
    <dbReference type="NCBI Taxonomy" id="1231190"/>
    <lineage>
        <taxon>Bacteria</taxon>
        <taxon>Pseudomonadati</taxon>
        <taxon>Pseudomonadota</taxon>
        <taxon>Alphaproteobacteria</taxon>
        <taxon>Hyphomicrobiales</taxon>
        <taxon>Phyllobacteriaceae</taxon>
        <taxon>Nitratireductor</taxon>
    </lineage>
</organism>
<evidence type="ECO:0000313" key="3">
    <source>
        <dbReference type="Proteomes" id="UP000007374"/>
    </source>
</evidence>
<dbReference type="CDD" id="cd00093">
    <property type="entry name" value="HTH_XRE"/>
    <property type="match status" value="1"/>
</dbReference>
<dbReference type="Proteomes" id="UP000007374">
    <property type="component" value="Unassembled WGS sequence"/>
</dbReference>
<name>K2PI53_9HYPH</name>
<evidence type="ECO:0000313" key="2">
    <source>
        <dbReference type="EMBL" id="EKF40837.1"/>
    </source>
</evidence>
<evidence type="ECO:0000259" key="1">
    <source>
        <dbReference type="PROSITE" id="PS50943"/>
    </source>
</evidence>
<dbReference type="PATRIC" id="fig|1231190.3.peg.4040"/>
<sequence length="82" mass="8962">MITAQQTRAARALLGWTQEMLADRAAVSLTALKRMESVNGERVFETTADRVRRALEASGIVFINSGPNIGVMMDVTHTANSR</sequence>
<reference evidence="2 3" key="1">
    <citation type="journal article" date="2012" name="J. Bacteriol.">
        <title>Genome Sequence of Nitratireductor indicus Type Strain C115.</title>
        <authorList>
            <person name="Lai Q."/>
            <person name="Li G."/>
            <person name="Yu Z."/>
            <person name="Shao Z."/>
        </authorList>
    </citation>
    <scope>NUCLEOTIDE SEQUENCE [LARGE SCALE GENOMIC DNA]</scope>
    <source>
        <strain evidence="2 3">C115</strain>
    </source>
</reference>
<dbReference type="STRING" id="721133.SAMN05216176_1137"/>
<dbReference type="Gene3D" id="1.10.260.40">
    <property type="entry name" value="lambda repressor-like DNA-binding domains"/>
    <property type="match status" value="1"/>
</dbReference>
<protein>
    <submittedName>
        <fullName evidence="2">XRE family transcriptional regulator</fullName>
    </submittedName>
</protein>
<feature type="domain" description="HTH cro/C1-type" evidence="1">
    <location>
        <begin position="8"/>
        <end position="37"/>
    </location>
</feature>
<proteinExistence type="predicted"/>
<dbReference type="InterPro" id="IPR001387">
    <property type="entry name" value="Cro/C1-type_HTH"/>
</dbReference>
<dbReference type="PROSITE" id="PS50943">
    <property type="entry name" value="HTH_CROC1"/>
    <property type="match status" value="1"/>
</dbReference>
<dbReference type="GO" id="GO:0003677">
    <property type="term" value="F:DNA binding"/>
    <property type="evidence" value="ECO:0007669"/>
    <property type="project" value="InterPro"/>
</dbReference>
<dbReference type="OrthoDB" id="4419620at2"/>
<gene>
    <name evidence="2" type="ORF">NA8A_19568</name>
</gene>
<dbReference type="eggNOG" id="COG3620">
    <property type="taxonomic scope" value="Bacteria"/>
</dbReference>